<keyword evidence="1" id="KW-0812">Transmembrane</keyword>
<dbReference type="SMART" id="SM00052">
    <property type="entry name" value="EAL"/>
    <property type="match status" value="1"/>
</dbReference>
<dbReference type="SMART" id="SM00304">
    <property type="entry name" value="HAMP"/>
    <property type="match status" value="1"/>
</dbReference>
<evidence type="ECO:0000313" key="6">
    <source>
        <dbReference type="Proteomes" id="UP000664835"/>
    </source>
</evidence>
<evidence type="ECO:0000256" key="1">
    <source>
        <dbReference type="SAM" id="Phobius"/>
    </source>
</evidence>
<dbReference type="Gene3D" id="3.30.70.270">
    <property type="match status" value="1"/>
</dbReference>
<dbReference type="Gene3D" id="3.20.20.450">
    <property type="entry name" value="EAL domain"/>
    <property type="match status" value="1"/>
</dbReference>
<protein>
    <submittedName>
        <fullName evidence="5">EAL domain-containing protein</fullName>
    </submittedName>
</protein>
<feature type="transmembrane region" description="Helical" evidence="1">
    <location>
        <begin position="6"/>
        <end position="28"/>
    </location>
</feature>
<dbReference type="SMART" id="SM00267">
    <property type="entry name" value="GGDEF"/>
    <property type="match status" value="1"/>
</dbReference>
<evidence type="ECO:0000259" key="2">
    <source>
        <dbReference type="PROSITE" id="PS50883"/>
    </source>
</evidence>
<keyword evidence="1" id="KW-0472">Membrane</keyword>
<proteinExistence type="predicted"/>
<dbReference type="Gene3D" id="6.20.270.20">
    <property type="entry name" value="LapD/MoxY periplasmic domain"/>
    <property type="match status" value="1"/>
</dbReference>
<keyword evidence="1" id="KW-1133">Transmembrane helix</keyword>
<accession>A0ABS3Q242</accession>
<keyword evidence="6" id="KW-1185">Reference proteome</keyword>
<dbReference type="Proteomes" id="UP000664835">
    <property type="component" value="Unassembled WGS sequence"/>
</dbReference>
<dbReference type="PROSITE" id="PS50885">
    <property type="entry name" value="HAMP"/>
    <property type="match status" value="1"/>
</dbReference>
<dbReference type="InterPro" id="IPR035919">
    <property type="entry name" value="EAL_sf"/>
</dbReference>
<dbReference type="RefSeq" id="WP_208147219.1">
    <property type="nucleotide sequence ID" value="NZ_JAGETV010000002.1"/>
</dbReference>
<dbReference type="Pfam" id="PF16448">
    <property type="entry name" value="LapD_MoxY_N"/>
    <property type="match status" value="1"/>
</dbReference>
<dbReference type="SUPFAM" id="SSF141868">
    <property type="entry name" value="EAL domain-like"/>
    <property type="match status" value="1"/>
</dbReference>
<dbReference type="CDD" id="cd01948">
    <property type="entry name" value="EAL"/>
    <property type="match status" value="1"/>
</dbReference>
<dbReference type="InterPro" id="IPR029787">
    <property type="entry name" value="Nucleotide_cyclase"/>
</dbReference>
<dbReference type="InterPro" id="IPR050706">
    <property type="entry name" value="Cyclic-di-GMP_PDE-like"/>
</dbReference>
<reference evidence="5 6" key="1">
    <citation type="submission" date="2021-03" db="EMBL/GenBank/DDBJ databases">
        <title>Thiomicrorhabdus sp.nov.,novel sulfur-oxidizing bacteria isolated from coastal sediment.</title>
        <authorList>
            <person name="Liu X."/>
        </authorList>
    </citation>
    <scope>NUCLEOTIDE SEQUENCE [LARGE SCALE GENOMIC DNA]</scope>
    <source>
        <strain evidence="5 6">6S2-11</strain>
    </source>
</reference>
<dbReference type="PROSITE" id="PS50887">
    <property type="entry name" value="GGDEF"/>
    <property type="match status" value="1"/>
</dbReference>
<feature type="domain" description="GGDEF" evidence="4">
    <location>
        <begin position="264"/>
        <end position="399"/>
    </location>
</feature>
<dbReference type="InterPro" id="IPR032244">
    <property type="entry name" value="LapD_MoxY_N"/>
</dbReference>
<dbReference type="InterPro" id="IPR043128">
    <property type="entry name" value="Rev_trsase/Diguanyl_cyclase"/>
</dbReference>
<dbReference type="InterPro" id="IPR001633">
    <property type="entry name" value="EAL_dom"/>
</dbReference>
<feature type="domain" description="EAL" evidence="2">
    <location>
        <begin position="409"/>
        <end position="642"/>
    </location>
</feature>
<evidence type="ECO:0000259" key="4">
    <source>
        <dbReference type="PROSITE" id="PS50887"/>
    </source>
</evidence>
<dbReference type="InterPro" id="IPR000160">
    <property type="entry name" value="GGDEF_dom"/>
</dbReference>
<gene>
    <name evidence="5" type="ORF">J3998_02200</name>
</gene>
<dbReference type="InterPro" id="IPR003660">
    <property type="entry name" value="HAMP_dom"/>
</dbReference>
<name>A0ABS3Q242_9GAMM</name>
<dbReference type="EMBL" id="JAGETV010000002">
    <property type="protein sequence ID" value="MBO1926372.1"/>
    <property type="molecule type" value="Genomic_DNA"/>
</dbReference>
<feature type="transmembrane region" description="Helical" evidence="1">
    <location>
        <begin position="151"/>
        <end position="170"/>
    </location>
</feature>
<comment type="caution">
    <text evidence="5">The sequence shown here is derived from an EMBL/GenBank/DDBJ whole genome shotgun (WGS) entry which is preliminary data.</text>
</comment>
<evidence type="ECO:0000313" key="5">
    <source>
        <dbReference type="EMBL" id="MBO1926372.1"/>
    </source>
</evidence>
<dbReference type="PANTHER" id="PTHR33121">
    <property type="entry name" value="CYCLIC DI-GMP PHOSPHODIESTERASE PDEF"/>
    <property type="match status" value="1"/>
</dbReference>
<organism evidence="5 6">
    <name type="scientific">Thiomicrorhabdus marina</name>
    <dbReference type="NCBI Taxonomy" id="2818442"/>
    <lineage>
        <taxon>Bacteria</taxon>
        <taxon>Pseudomonadati</taxon>
        <taxon>Pseudomonadota</taxon>
        <taxon>Gammaproteobacteria</taxon>
        <taxon>Thiotrichales</taxon>
        <taxon>Piscirickettsiaceae</taxon>
        <taxon>Thiomicrorhabdus</taxon>
    </lineage>
</organism>
<evidence type="ECO:0000259" key="3">
    <source>
        <dbReference type="PROSITE" id="PS50885"/>
    </source>
</evidence>
<dbReference type="Gene3D" id="3.30.110.200">
    <property type="match status" value="1"/>
</dbReference>
<dbReference type="PANTHER" id="PTHR33121:SF23">
    <property type="entry name" value="CYCLIC DI-GMP PHOSPHODIESTERASE PDEB"/>
    <property type="match status" value="1"/>
</dbReference>
<dbReference type="Pfam" id="PF00563">
    <property type="entry name" value="EAL"/>
    <property type="match status" value="1"/>
</dbReference>
<feature type="domain" description="HAMP" evidence="3">
    <location>
        <begin position="171"/>
        <end position="222"/>
    </location>
</feature>
<dbReference type="Pfam" id="PF00990">
    <property type="entry name" value="GGDEF"/>
    <property type="match status" value="1"/>
</dbReference>
<sequence>MSLVKQLWIAIVGLMVLVFFASFSISTLSAKGYYIEQLSLKNSDNANSLALMLSQMDKDEIMVELLVAAQFDTGNYKKIELLDQNGTERLVKTHEYNIEADVPNWFKKMVHIKAGKGVAQVQDGWKQYGTLIVESDDRFAYESLWETTRQFFLWFLVAALVLGALGTWVLRILTRPLEDVVEQAEAIGGRRFITSKEPKTLEFNRLVRAMNTLSDRVRTMLENESRRLEEMRYKNQHDALTGLANRDFFISKLETILADEDKNTCNGMLLLRVADLLTVNKTLGHQKTDLLLKGIAEQMDNTIKQHSKEFDEGMLGRLNGSDFAVILTNIDDLSSVAKALEVFISTYLKNYESQLSVVLPMAACSFKGDASRPNLFQKIDSLLVSAESEKRTNMVVEDSEAQKSVLKNADEWREMLVSAISSGEVIAQLFPVVDIKNRLLHLEAMMRLQVEGKILSAGEFLPWARRLNLLPQLDLALAEFILSQEQDQPQDIAINLSIETLKDMQQRDILVDMLKASKYADRLWLELPERAILDNLNYFVEFCGLVKPLGCKVGLDKAGSGFGNISHLQEVGLDYIKIDAVLIQNITRNNQETEGFVRGACTLGHSIGLQLIAEGLQDISELNHLEGIGLDGATGPGIQTRN</sequence>
<dbReference type="NCBIfam" id="TIGR00254">
    <property type="entry name" value="GGDEF"/>
    <property type="match status" value="1"/>
</dbReference>
<dbReference type="InterPro" id="IPR042461">
    <property type="entry name" value="LapD_MoxY_peri_C"/>
</dbReference>
<dbReference type="PROSITE" id="PS50883">
    <property type="entry name" value="EAL"/>
    <property type="match status" value="1"/>
</dbReference>
<dbReference type="SUPFAM" id="SSF55073">
    <property type="entry name" value="Nucleotide cyclase"/>
    <property type="match status" value="1"/>
</dbReference>